<protein>
    <recommendedName>
        <fullName evidence="5">Protein kinase</fullName>
    </recommendedName>
</protein>
<feature type="region of interest" description="Disordered" evidence="1">
    <location>
        <begin position="143"/>
        <end position="173"/>
    </location>
</feature>
<keyword evidence="4" id="KW-1185">Reference proteome</keyword>
<dbReference type="KEGG" id="mmor:MMOR_22340"/>
<dbReference type="Proteomes" id="UP000466681">
    <property type="component" value="Chromosome"/>
</dbReference>
<evidence type="ECO:0000256" key="2">
    <source>
        <dbReference type="SAM" id="SignalP"/>
    </source>
</evidence>
<keyword evidence="2" id="KW-0732">Signal</keyword>
<organism evidence="3 4">
    <name type="scientific">Mycolicibacterium moriokaense</name>
    <dbReference type="NCBI Taxonomy" id="39691"/>
    <lineage>
        <taxon>Bacteria</taxon>
        <taxon>Bacillati</taxon>
        <taxon>Actinomycetota</taxon>
        <taxon>Actinomycetes</taxon>
        <taxon>Mycobacteriales</taxon>
        <taxon>Mycobacteriaceae</taxon>
        <taxon>Mycolicibacterium</taxon>
    </lineage>
</organism>
<feature type="signal peptide" evidence="2">
    <location>
        <begin position="1"/>
        <end position="37"/>
    </location>
</feature>
<gene>
    <name evidence="3" type="ORF">MMOR_22340</name>
</gene>
<name>A0AAD1HC74_9MYCO</name>
<evidence type="ECO:0008006" key="5">
    <source>
        <dbReference type="Google" id="ProtNLM"/>
    </source>
</evidence>
<dbReference type="EMBL" id="AP022560">
    <property type="protein sequence ID" value="BBX01298.1"/>
    <property type="molecule type" value="Genomic_DNA"/>
</dbReference>
<reference evidence="3 4" key="1">
    <citation type="journal article" date="2019" name="Emerg. Microbes Infect.">
        <title>Comprehensive subspecies identification of 175 nontuberculous mycobacteria species based on 7547 genomic profiles.</title>
        <authorList>
            <person name="Matsumoto Y."/>
            <person name="Kinjo T."/>
            <person name="Motooka D."/>
            <person name="Nabeya D."/>
            <person name="Jung N."/>
            <person name="Uechi K."/>
            <person name="Horii T."/>
            <person name="Iida T."/>
            <person name="Fujita J."/>
            <person name="Nakamura S."/>
        </authorList>
    </citation>
    <scope>NUCLEOTIDE SEQUENCE [LARGE SCALE GENOMIC DNA]</scope>
    <source>
        <strain evidence="3 4">JCM 6375</strain>
    </source>
</reference>
<proteinExistence type="predicted"/>
<feature type="chain" id="PRO_5042261140" description="Protein kinase" evidence="2">
    <location>
        <begin position="38"/>
        <end position="173"/>
    </location>
</feature>
<evidence type="ECO:0000313" key="3">
    <source>
        <dbReference type="EMBL" id="BBX01298.1"/>
    </source>
</evidence>
<accession>A0AAD1HC74</accession>
<dbReference type="AlphaFoldDB" id="A0AAD1HC74"/>
<evidence type="ECO:0000256" key="1">
    <source>
        <dbReference type="SAM" id="MobiDB-lite"/>
    </source>
</evidence>
<sequence>MFWCMAMSTRLLSVLRLAAAAAALASLASVEWGAANAAPTADDQGYVNSTARCASPSEMVVFGSTESSRVAICEVDGEYVYRGVRLRDGAKLIIPATKRGGGYTAENNGITYTVTEDSLVISAGSRVIRDEKMIDFHTAQMTEVGASPPEAQTSTPTTPLPPPLPAEVGGEAS</sequence>
<evidence type="ECO:0000313" key="4">
    <source>
        <dbReference type="Proteomes" id="UP000466681"/>
    </source>
</evidence>